<evidence type="ECO:0000313" key="3">
    <source>
        <dbReference type="Proteomes" id="UP000296883"/>
    </source>
</evidence>
<dbReference type="AlphaFoldDB" id="A0AAJ5EGA0"/>
<dbReference type="Proteomes" id="UP000297725">
    <property type="component" value="Unassembled WGS sequence"/>
</dbReference>
<name>A0AAJ5EGA0_9ENTE</name>
<sequence length="90" mass="10588">MSKKVNHLKPIKAEMLPNLRLRITFNNNEVRYMSRFTKVDLFIQPLANTWIGNEIKILEDGSIMLNKLHIPYEAIIEQSTGYLEEENRTL</sequence>
<proteinExistence type="predicted"/>
<protein>
    <submittedName>
        <fullName evidence="2">Uncharacterized protein</fullName>
    </submittedName>
</protein>
<evidence type="ECO:0000313" key="4">
    <source>
        <dbReference type="Proteomes" id="UP000297725"/>
    </source>
</evidence>
<reference evidence="2 4" key="1">
    <citation type="submission" date="2019-03" db="EMBL/GenBank/DDBJ databases">
        <title>Vagococcus sp. was isolated fron gut of Carduelis flavirostris.</title>
        <authorList>
            <person name="Ge Y."/>
        </authorList>
    </citation>
    <scope>NUCLEOTIDE SEQUENCE [LARGE SCALE GENOMIC DNA]</scope>
    <source>
        <strain evidence="2 4">CF-210</strain>
    </source>
</reference>
<reference evidence="1 3" key="2">
    <citation type="journal article" date="2020" name="Int. J. Syst. Evol. Microbiol.">
        <title>Vagococcus xieshaowenii sp. nov., isolated from snow finch (Montifringilla taczanowskii) cloacal content.</title>
        <authorList>
            <person name="Ge Y."/>
            <person name="Yang J."/>
            <person name="Lai X.H."/>
            <person name="Zhang G."/>
            <person name="Jin D."/>
            <person name="Lu S."/>
            <person name="Wang B."/>
            <person name="Huang Y."/>
            <person name="Huang Y."/>
            <person name="Ren Z."/>
            <person name="Zhang X."/>
            <person name="Xu J."/>
        </authorList>
    </citation>
    <scope>NUCLEOTIDE SEQUENCE [LARGE SCALE GENOMIC DNA]</scope>
    <source>
        <strain evidence="3">personal::cf-49</strain>
        <strain evidence="1">Personal::cf-49</strain>
    </source>
</reference>
<gene>
    <name evidence="2" type="ORF">E4031_05295</name>
    <name evidence="1" type="ORF">E4Z98_00830</name>
</gene>
<evidence type="ECO:0000313" key="2">
    <source>
        <dbReference type="EMBL" id="TFZ41269.1"/>
    </source>
</evidence>
<evidence type="ECO:0000313" key="1">
    <source>
        <dbReference type="EMBL" id="QCA27964.1"/>
    </source>
</evidence>
<accession>A0AAJ5EGA0</accession>
<organism evidence="2 4">
    <name type="scientific">Vagococcus xieshaowenii</name>
    <dbReference type="NCBI Taxonomy" id="2562451"/>
    <lineage>
        <taxon>Bacteria</taxon>
        <taxon>Bacillati</taxon>
        <taxon>Bacillota</taxon>
        <taxon>Bacilli</taxon>
        <taxon>Lactobacillales</taxon>
        <taxon>Enterococcaceae</taxon>
        <taxon>Vagococcus</taxon>
    </lineage>
</organism>
<dbReference type="Proteomes" id="UP000296883">
    <property type="component" value="Chromosome"/>
</dbReference>
<dbReference type="EMBL" id="SRHU01000021">
    <property type="protein sequence ID" value="TFZ41269.1"/>
    <property type="molecule type" value="Genomic_DNA"/>
</dbReference>
<dbReference type="EMBL" id="CP038865">
    <property type="protein sequence ID" value="QCA27964.1"/>
    <property type="molecule type" value="Genomic_DNA"/>
</dbReference>
<dbReference type="RefSeq" id="WP_135254403.1">
    <property type="nucleotide sequence ID" value="NZ_CP038865.1"/>
</dbReference>
<keyword evidence="3" id="KW-1185">Reference proteome</keyword>